<protein>
    <submittedName>
        <fullName evidence="2">Uncharacterized protein</fullName>
    </submittedName>
</protein>
<dbReference type="EMBL" id="NBNE01003743">
    <property type="protein sequence ID" value="OWZ06952.1"/>
    <property type="molecule type" value="Genomic_DNA"/>
</dbReference>
<reference evidence="3" key="1">
    <citation type="submission" date="2017-03" db="EMBL/GenBank/DDBJ databases">
        <title>Phytopthora megakarya and P. palmivora, two closely related causual agents of cacao black pod achieved similar genome size and gene model numbers by different mechanisms.</title>
        <authorList>
            <person name="Ali S."/>
            <person name="Shao J."/>
            <person name="Larry D.J."/>
            <person name="Kronmiller B."/>
            <person name="Shen D."/>
            <person name="Strem M.D."/>
            <person name="Melnick R.L."/>
            <person name="Guiltinan M.J."/>
            <person name="Tyler B.M."/>
            <person name="Meinhardt L.W."/>
            <person name="Bailey B.A."/>
        </authorList>
    </citation>
    <scope>NUCLEOTIDE SEQUENCE [LARGE SCALE GENOMIC DNA]</scope>
    <source>
        <strain evidence="3">zdho120</strain>
    </source>
</reference>
<feature type="compositionally biased region" description="Basic residues" evidence="1">
    <location>
        <begin position="246"/>
        <end position="269"/>
    </location>
</feature>
<feature type="compositionally biased region" description="Low complexity" evidence="1">
    <location>
        <begin position="524"/>
        <end position="560"/>
    </location>
</feature>
<feature type="region of interest" description="Disordered" evidence="1">
    <location>
        <begin position="524"/>
        <end position="567"/>
    </location>
</feature>
<feature type="compositionally biased region" description="Polar residues" evidence="1">
    <location>
        <begin position="20"/>
        <end position="29"/>
    </location>
</feature>
<comment type="caution">
    <text evidence="2">The sequence shown here is derived from an EMBL/GenBank/DDBJ whole genome shotgun (WGS) entry which is preliminary data.</text>
</comment>
<evidence type="ECO:0000313" key="3">
    <source>
        <dbReference type="Proteomes" id="UP000198211"/>
    </source>
</evidence>
<dbReference type="Proteomes" id="UP000198211">
    <property type="component" value="Unassembled WGS sequence"/>
</dbReference>
<dbReference type="AlphaFoldDB" id="A0A225VNN1"/>
<name>A0A225VNN1_9STRA</name>
<feature type="compositionally biased region" description="Basic residues" evidence="1">
    <location>
        <begin position="196"/>
        <end position="210"/>
    </location>
</feature>
<evidence type="ECO:0000256" key="1">
    <source>
        <dbReference type="SAM" id="MobiDB-lite"/>
    </source>
</evidence>
<keyword evidence="3" id="KW-1185">Reference proteome</keyword>
<feature type="region of interest" description="Disordered" evidence="1">
    <location>
        <begin position="64"/>
        <end position="296"/>
    </location>
</feature>
<sequence>MWMQNSAGGPSGNFHDRNRFGSQYAQTYSGGAPHSDAGDWKSKILESGQWLGGKVIEYGGKLARGPHSDSIPDHYAPQMPRNDGRANWMADIRSSSSGGGGGYTGGYAGGGYQNDFATERPKAYSEYSNNYSSNPSGPKPFGGYEPKSVNVEHHKSRHAKKKNDKKKKSKKQQSESESEELSFSESSIESTDERRHKSKTKKKKVKKHRGFYSESESEEDTKRKASADYSFSFDPAKLPPPPEKKTTKKKAKTKKNKKEKSSKKSRTRRQSMASTDDESALEKEEAHAKTKKRGSKNIVAATNASVDLLGVDLDLQPVTQSTTATRAQEVRSSIFDAPLHQIPMEDLAGLSFATPGQTPAPVPLQQSVFGSGASATPCNDAHAQPQQADAFRTTLLPENNIIDFSSLASEKKKTLSANPEEKRTLNDMQKARGADLPTRVLTMSMHGHRQMQQNMSGGMLQVSMNMNQLQTTDGVTGMQQQMYPNMQVPLQSMDQPQMQPQMMMMQPQMGMMVQPQMMNMQMMQQQQHQFAQGKSSLTQQTGTQQTSQSMMSGVSNSNSSDPFYKLP</sequence>
<evidence type="ECO:0000313" key="2">
    <source>
        <dbReference type="EMBL" id="OWZ06952.1"/>
    </source>
</evidence>
<proteinExistence type="predicted"/>
<feature type="compositionally biased region" description="Gly residues" evidence="1">
    <location>
        <begin position="97"/>
        <end position="112"/>
    </location>
</feature>
<organism evidence="2 3">
    <name type="scientific">Phytophthora megakarya</name>
    <dbReference type="NCBI Taxonomy" id="4795"/>
    <lineage>
        <taxon>Eukaryota</taxon>
        <taxon>Sar</taxon>
        <taxon>Stramenopiles</taxon>
        <taxon>Oomycota</taxon>
        <taxon>Peronosporomycetes</taxon>
        <taxon>Peronosporales</taxon>
        <taxon>Peronosporaceae</taxon>
        <taxon>Phytophthora</taxon>
    </lineage>
</organism>
<feature type="compositionally biased region" description="Low complexity" evidence="1">
    <location>
        <begin position="124"/>
        <end position="136"/>
    </location>
</feature>
<dbReference type="OrthoDB" id="164959at2759"/>
<feature type="region of interest" description="Disordered" evidence="1">
    <location>
        <begin position="1"/>
        <end position="40"/>
    </location>
</feature>
<gene>
    <name evidence="2" type="ORF">PHMEG_00020718</name>
</gene>
<accession>A0A225VNN1</accession>
<feature type="compositionally biased region" description="Basic residues" evidence="1">
    <location>
        <begin position="154"/>
        <end position="171"/>
    </location>
</feature>